<protein>
    <submittedName>
        <fullName evidence="8">Signal recognition particle protein</fullName>
    </submittedName>
</protein>
<dbReference type="Proteomes" id="UP000315534">
    <property type="component" value="Unassembled WGS sequence"/>
</dbReference>
<dbReference type="Pfam" id="PF02881">
    <property type="entry name" value="SRP54_N"/>
    <property type="match status" value="1"/>
</dbReference>
<comment type="subcellular location">
    <subcellularLocation>
        <location evidence="1">Cytoplasm</location>
    </subcellularLocation>
</comment>
<evidence type="ECO:0000313" key="8">
    <source>
        <dbReference type="EMBL" id="TET77913.1"/>
    </source>
</evidence>
<comment type="catalytic activity">
    <reaction evidence="4">
        <text>GTP + H2O = GDP + phosphate + H(+)</text>
        <dbReference type="Rhea" id="RHEA:19669"/>
        <dbReference type="ChEBI" id="CHEBI:15377"/>
        <dbReference type="ChEBI" id="CHEBI:15378"/>
        <dbReference type="ChEBI" id="CHEBI:37565"/>
        <dbReference type="ChEBI" id="CHEBI:43474"/>
        <dbReference type="ChEBI" id="CHEBI:58189"/>
        <dbReference type="EC" id="3.6.5.4"/>
    </reaction>
</comment>
<dbReference type="Gene3D" id="3.40.50.300">
    <property type="entry name" value="P-loop containing nucleotide triphosphate hydrolases"/>
    <property type="match status" value="1"/>
</dbReference>
<sequence>MFENLTGALETIFRKLRGYGRLSEKQVKESAREIRRALLEADVNYKVAKDFIKRVEEKALGEAVLKSLTPGEQVMKIVYEEMVNLLGKKRKELKFGPAPSFIMLVGLQGSGKTTTAVKLADRLKKKGRNPLLVGCDVKRPAAIEQLKSMAKSAKVDFFQSQEETPLAICTSAHKFALTSSHDTVILDTAGRLHIDEPMMGQLKDIKKAVSP</sequence>
<dbReference type="InterPro" id="IPR003593">
    <property type="entry name" value="AAA+_ATPase"/>
</dbReference>
<accession>A0A523XF49</accession>
<evidence type="ECO:0000259" key="6">
    <source>
        <dbReference type="SMART" id="SM00962"/>
    </source>
</evidence>
<dbReference type="InterPro" id="IPR027417">
    <property type="entry name" value="P-loop_NTPase"/>
</dbReference>
<evidence type="ECO:0000256" key="4">
    <source>
        <dbReference type="ARBA" id="ARBA00048027"/>
    </source>
</evidence>
<keyword evidence="2" id="KW-0547">Nucleotide-binding</keyword>
<dbReference type="GO" id="GO:0005525">
    <property type="term" value="F:GTP binding"/>
    <property type="evidence" value="ECO:0007669"/>
    <property type="project" value="UniProtKB-KW"/>
</dbReference>
<dbReference type="InterPro" id="IPR036225">
    <property type="entry name" value="SRP/SRP_N"/>
</dbReference>
<organism evidence="8 9">
    <name type="scientific">candidate division TA06 bacterium</name>
    <dbReference type="NCBI Taxonomy" id="2250710"/>
    <lineage>
        <taxon>Bacteria</taxon>
        <taxon>Bacteria division TA06</taxon>
    </lineage>
</organism>
<dbReference type="Pfam" id="PF00448">
    <property type="entry name" value="SRP54"/>
    <property type="match status" value="1"/>
</dbReference>
<evidence type="ECO:0000256" key="2">
    <source>
        <dbReference type="ARBA" id="ARBA00022741"/>
    </source>
</evidence>
<evidence type="ECO:0000256" key="1">
    <source>
        <dbReference type="ARBA" id="ARBA00004496"/>
    </source>
</evidence>
<feature type="domain" description="Signal recognition particle SRP54 helical bundle" evidence="7">
    <location>
        <begin position="1"/>
        <end position="86"/>
    </location>
</feature>
<dbReference type="GO" id="GO:0003924">
    <property type="term" value="F:GTPase activity"/>
    <property type="evidence" value="ECO:0007669"/>
    <property type="project" value="InterPro"/>
</dbReference>
<evidence type="ECO:0000313" key="9">
    <source>
        <dbReference type="Proteomes" id="UP000315534"/>
    </source>
</evidence>
<comment type="caution">
    <text evidence="8">The sequence shown here is derived from an EMBL/GenBank/DDBJ whole genome shotgun (WGS) entry which is preliminary data.</text>
</comment>
<dbReference type="EMBL" id="SOIP01000532">
    <property type="protein sequence ID" value="TET77913.1"/>
    <property type="molecule type" value="Genomic_DNA"/>
</dbReference>
<dbReference type="InterPro" id="IPR000897">
    <property type="entry name" value="SRP54_GTPase_dom"/>
</dbReference>
<feature type="domain" description="SRP54-type proteins GTP-binding" evidence="6">
    <location>
        <begin position="99"/>
        <end position="210"/>
    </location>
</feature>
<dbReference type="AlphaFoldDB" id="A0A523XF49"/>
<dbReference type="Gene3D" id="1.20.120.140">
    <property type="entry name" value="Signal recognition particle SRP54, nucleotide-binding domain"/>
    <property type="match status" value="1"/>
</dbReference>
<gene>
    <name evidence="8" type="ORF">E3J38_09235</name>
</gene>
<dbReference type="SMART" id="SM00382">
    <property type="entry name" value="AAA"/>
    <property type="match status" value="1"/>
</dbReference>
<evidence type="ECO:0000259" key="7">
    <source>
        <dbReference type="SMART" id="SM00963"/>
    </source>
</evidence>
<dbReference type="InterPro" id="IPR013822">
    <property type="entry name" value="Signal_recog_particl_SRP54_hlx"/>
</dbReference>
<name>A0A523XF49_UNCT6</name>
<dbReference type="GO" id="GO:0006614">
    <property type="term" value="P:SRP-dependent cotranslational protein targeting to membrane"/>
    <property type="evidence" value="ECO:0007669"/>
    <property type="project" value="InterPro"/>
</dbReference>
<keyword evidence="3" id="KW-0342">GTP-binding</keyword>
<dbReference type="PANTHER" id="PTHR11564">
    <property type="entry name" value="SIGNAL RECOGNITION PARTICLE 54K PROTEIN SRP54"/>
    <property type="match status" value="1"/>
</dbReference>
<dbReference type="SUPFAM" id="SSF52540">
    <property type="entry name" value="P-loop containing nucleoside triphosphate hydrolases"/>
    <property type="match status" value="1"/>
</dbReference>
<dbReference type="InterPro" id="IPR042101">
    <property type="entry name" value="SRP54_N_sf"/>
</dbReference>
<proteinExistence type="predicted"/>
<reference evidence="8 9" key="1">
    <citation type="submission" date="2019-03" db="EMBL/GenBank/DDBJ databases">
        <title>Metabolic potential of uncultured bacteria and archaea associated with petroleum seepage in deep-sea sediments.</title>
        <authorList>
            <person name="Dong X."/>
            <person name="Hubert C."/>
        </authorList>
    </citation>
    <scope>NUCLEOTIDE SEQUENCE [LARGE SCALE GENOMIC DNA]</scope>
    <source>
        <strain evidence="8">E29_bin36</strain>
    </source>
</reference>
<dbReference type="SUPFAM" id="SSF47364">
    <property type="entry name" value="Domain of the SRP/SRP receptor G-proteins"/>
    <property type="match status" value="1"/>
</dbReference>
<dbReference type="SMART" id="SM00963">
    <property type="entry name" value="SRP54_N"/>
    <property type="match status" value="1"/>
</dbReference>
<dbReference type="SMART" id="SM00962">
    <property type="entry name" value="SRP54"/>
    <property type="match status" value="1"/>
</dbReference>
<feature type="domain" description="AAA+ ATPase" evidence="5">
    <location>
        <begin position="98"/>
        <end position="209"/>
    </location>
</feature>
<dbReference type="InterPro" id="IPR022941">
    <property type="entry name" value="SRP54"/>
</dbReference>
<dbReference type="PANTHER" id="PTHR11564:SF5">
    <property type="entry name" value="SIGNAL RECOGNITION PARTICLE SUBUNIT SRP54"/>
    <property type="match status" value="1"/>
</dbReference>
<feature type="non-terminal residue" evidence="8">
    <location>
        <position position="211"/>
    </location>
</feature>
<evidence type="ECO:0000256" key="3">
    <source>
        <dbReference type="ARBA" id="ARBA00023134"/>
    </source>
</evidence>
<evidence type="ECO:0000259" key="5">
    <source>
        <dbReference type="SMART" id="SM00382"/>
    </source>
</evidence>
<dbReference type="GO" id="GO:0048500">
    <property type="term" value="C:signal recognition particle"/>
    <property type="evidence" value="ECO:0007669"/>
    <property type="project" value="InterPro"/>
</dbReference>